<evidence type="ECO:0000313" key="1">
    <source>
        <dbReference type="EMBL" id="KAL0634518.1"/>
    </source>
</evidence>
<name>A0ABR3GF79_9PEZI</name>
<evidence type="ECO:0000313" key="2">
    <source>
        <dbReference type="Proteomes" id="UP001447188"/>
    </source>
</evidence>
<organism evidence="1 2">
    <name type="scientific">Discina gigas</name>
    <dbReference type="NCBI Taxonomy" id="1032678"/>
    <lineage>
        <taxon>Eukaryota</taxon>
        <taxon>Fungi</taxon>
        <taxon>Dikarya</taxon>
        <taxon>Ascomycota</taxon>
        <taxon>Pezizomycotina</taxon>
        <taxon>Pezizomycetes</taxon>
        <taxon>Pezizales</taxon>
        <taxon>Discinaceae</taxon>
        <taxon>Discina</taxon>
    </lineage>
</organism>
<sequence length="300" mass="34584">MPRNKSHNQPYKQSVQHNEHHQVLGELKSIDRAVARIVTLVDGLDHKIDALTPAVKLATVFDRPLRTSEAHAPAVMIDAEEHNYYARLQNSLAKDGDDILMPLRDHSNHLVSSFPRTLARLAFIYEDGELSEMLKCFRIKHTTFTAHQAFCDFVGVNFAFALHTMNTYSFETTPTVAETRELRERLRASAVRYAAPPVRGSARIIEKLNAHARAENGGTLFQLVPLRDQWSLVVPSFPTDLFELFNPVYQMDVRFLLREYGQSDEREGCEKRWVEFVGVEWALREYWVQDELVFHRYTAV</sequence>
<accession>A0ABR3GF79</accession>
<comment type="caution">
    <text evidence="1">The sequence shown here is derived from an EMBL/GenBank/DDBJ whole genome shotgun (WGS) entry which is preliminary data.</text>
</comment>
<reference evidence="1 2" key="1">
    <citation type="submission" date="2024-02" db="EMBL/GenBank/DDBJ databases">
        <title>Discinaceae phylogenomics.</title>
        <authorList>
            <person name="Dirks A.C."/>
            <person name="James T.Y."/>
        </authorList>
    </citation>
    <scope>NUCLEOTIDE SEQUENCE [LARGE SCALE GENOMIC DNA]</scope>
    <source>
        <strain evidence="1 2">ACD0624</strain>
    </source>
</reference>
<keyword evidence="2" id="KW-1185">Reference proteome</keyword>
<dbReference type="Proteomes" id="UP001447188">
    <property type="component" value="Unassembled WGS sequence"/>
</dbReference>
<protein>
    <submittedName>
        <fullName evidence="1">Uncharacterized protein</fullName>
    </submittedName>
</protein>
<gene>
    <name evidence="1" type="ORF">Q9L58_006536</name>
</gene>
<dbReference type="EMBL" id="JBBBZM010000092">
    <property type="protein sequence ID" value="KAL0634518.1"/>
    <property type="molecule type" value="Genomic_DNA"/>
</dbReference>
<proteinExistence type="predicted"/>